<dbReference type="GO" id="GO:0016787">
    <property type="term" value="F:hydrolase activity"/>
    <property type="evidence" value="ECO:0007669"/>
    <property type="project" value="UniProtKB-KW"/>
</dbReference>
<dbReference type="Proteomes" id="UP000253250">
    <property type="component" value="Unassembled WGS sequence"/>
</dbReference>
<dbReference type="PROSITE" id="PS00893">
    <property type="entry name" value="NUDIX_BOX"/>
    <property type="match status" value="1"/>
</dbReference>
<accession>A0A368HIR9</accession>
<keyword evidence="10" id="KW-1185">Reference proteome</keyword>
<evidence type="ECO:0000256" key="1">
    <source>
        <dbReference type="ARBA" id="ARBA00000847"/>
    </source>
</evidence>
<dbReference type="InterPro" id="IPR015797">
    <property type="entry name" value="NUDIX_hydrolase-like_dom_sf"/>
</dbReference>
<dbReference type="AlphaFoldDB" id="A0A368HIR9"/>
<evidence type="ECO:0000313" key="9">
    <source>
        <dbReference type="EMBL" id="RCN59272.1"/>
    </source>
</evidence>
<dbReference type="GO" id="GO:0006753">
    <property type="term" value="P:nucleoside phosphate metabolic process"/>
    <property type="evidence" value="ECO:0007669"/>
    <property type="project" value="TreeGrafter"/>
</dbReference>
<evidence type="ECO:0000313" key="10">
    <source>
        <dbReference type="Proteomes" id="UP000253250"/>
    </source>
</evidence>
<proteinExistence type="inferred from homology"/>
<evidence type="ECO:0000256" key="4">
    <source>
        <dbReference type="ARBA" id="ARBA00016377"/>
    </source>
</evidence>
<evidence type="ECO:0000256" key="3">
    <source>
        <dbReference type="ARBA" id="ARBA00007275"/>
    </source>
</evidence>
<comment type="similarity">
    <text evidence="3">Belongs to the Nudix hydrolase family. NudK subfamily.</text>
</comment>
<organism evidence="9 10">
    <name type="scientific">Acidiferrobacter thiooxydans</name>
    <dbReference type="NCBI Taxonomy" id="163359"/>
    <lineage>
        <taxon>Bacteria</taxon>
        <taxon>Pseudomonadati</taxon>
        <taxon>Pseudomonadota</taxon>
        <taxon>Gammaproteobacteria</taxon>
        <taxon>Acidiferrobacterales</taxon>
        <taxon>Acidiferrobacteraceae</taxon>
        <taxon>Acidiferrobacter</taxon>
    </lineage>
</organism>
<comment type="catalytic activity">
    <reaction evidence="1">
        <text>GDP-alpha-D-mannose + H2O = alpha-D-mannose 1-phosphate + GMP + 2 H(+)</text>
        <dbReference type="Rhea" id="RHEA:27978"/>
        <dbReference type="ChEBI" id="CHEBI:15377"/>
        <dbReference type="ChEBI" id="CHEBI:15378"/>
        <dbReference type="ChEBI" id="CHEBI:57527"/>
        <dbReference type="ChEBI" id="CHEBI:58115"/>
        <dbReference type="ChEBI" id="CHEBI:58409"/>
    </reaction>
</comment>
<evidence type="ECO:0000256" key="7">
    <source>
        <dbReference type="ARBA" id="ARBA00032272"/>
    </source>
</evidence>
<dbReference type="SUPFAM" id="SSF55811">
    <property type="entry name" value="Nudix"/>
    <property type="match status" value="1"/>
</dbReference>
<sequence length="172" mass="19558">MDRSGDQEIVEYKNQWFRVIRKGKFHYVDEPMAHNAAVVFIEFQGQLVLIEQYRVAAGCVLLATPRGYGEGQETSAACAVREAFEETGFRVSERDLKYLGKVRPNSAILTSVVDVYFGVAKENRAERLDTDEVTRVVLCSYDEFERKVTDGYVTDGFTLAGYLFLKLKMRSS</sequence>
<evidence type="ECO:0000256" key="6">
    <source>
        <dbReference type="ARBA" id="ARBA00032162"/>
    </source>
</evidence>
<dbReference type="PANTHER" id="PTHR11839">
    <property type="entry name" value="UDP/ADP-SUGAR PYROPHOSPHATASE"/>
    <property type="match status" value="1"/>
</dbReference>
<evidence type="ECO:0000256" key="5">
    <source>
        <dbReference type="ARBA" id="ARBA00022801"/>
    </source>
</evidence>
<keyword evidence="5 9" id="KW-0378">Hydrolase</keyword>
<comment type="cofactor">
    <cofactor evidence="2">
        <name>Mg(2+)</name>
        <dbReference type="ChEBI" id="CHEBI:18420"/>
    </cofactor>
</comment>
<dbReference type="PANTHER" id="PTHR11839:SF18">
    <property type="entry name" value="NUDIX HYDROLASE DOMAIN-CONTAINING PROTEIN"/>
    <property type="match status" value="1"/>
</dbReference>
<dbReference type="Pfam" id="PF00293">
    <property type="entry name" value="NUDIX"/>
    <property type="match status" value="1"/>
</dbReference>
<evidence type="ECO:0000259" key="8">
    <source>
        <dbReference type="PROSITE" id="PS51462"/>
    </source>
</evidence>
<dbReference type="InterPro" id="IPR000086">
    <property type="entry name" value="NUDIX_hydrolase_dom"/>
</dbReference>
<dbReference type="CDD" id="cd03424">
    <property type="entry name" value="NUDIX_ADPRase_Nudt5_UGPPase_Nudt14"/>
    <property type="match status" value="1"/>
</dbReference>
<dbReference type="InterPro" id="IPR020084">
    <property type="entry name" value="NUDIX_hydrolase_CS"/>
</dbReference>
<dbReference type="GO" id="GO:0005829">
    <property type="term" value="C:cytosol"/>
    <property type="evidence" value="ECO:0007669"/>
    <property type="project" value="TreeGrafter"/>
</dbReference>
<protein>
    <recommendedName>
        <fullName evidence="4">GDP-mannose pyrophosphatase</fullName>
    </recommendedName>
    <alternativeName>
        <fullName evidence="6">GDP-mannose hydrolase</fullName>
    </alternativeName>
    <alternativeName>
        <fullName evidence="7">GDPMK</fullName>
    </alternativeName>
</protein>
<dbReference type="EMBL" id="PSYR01000001">
    <property type="protein sequence ID" value="RCN59272.1"/>
    <property type="molecule type" value="Genomic_DNA"/>
</dbReference>
<reference evidence="9 10" key="1">
    <citation type="submission" date="2018-02" db="EMBL/GenBank/DDBJ databases">
        <title>Insights into the biology of acidophilic members of the Acidiferrobacteraceae family derived from comparative genomic analyses.</title>
        <authorList>
            <person name="Issotta F."/>
            <person name="Thyssen C."/>
            <person name="Mena C."/>
            <person name="Moya A."/>
            <person name="Bellenberg S."/>
            <person name="Sproer C."/>
            <person name="Covarrubias P.C."/>
            <person name="Sand W."/>
            <person name="Quatrini R."/>
            <person name="Vera M."/>
        </authorList>
    </citation>
    <scope>NUCLEOTIDE SEQUENCE [LARGE SCALE GENOMIC DNA]</scope>
    <source>
        <strain evidence="10">m-1</strain>
    </source>
</reference>
<gene>
    <name evidence="9" type="ORF">C4900_06090</name>
</gene>
<name>A0A368HIR9_9GAMM</name>
<dbReference type="OrthoDB" id="9791228at2"/>
<dbReference type="GO" id="GO:0019693">
    <property type="term" value="P:ribose phosphate metabolic process"/>
    <property type="evidence" value="ECO:0007669"/>
    <property type="project" value="TreeGrafter"/>
</dbReference>
<evidence type="ECO:0000256" key="2">
    <source>
        <dbReference type="ARBA" id="ARBA00001946"/>
    </source>
</evidence>
<feature type="domain" description="Nudix hydrolase" evidence="8">
    <location>
        <begin position="32"/>
        <end position="167"/>
    </location>
</feature>
<comment type="caution">
    <text evidence="9">The sequence shown here is derived from an EMBL/GenBank/DDBJ whole genome shotgun (WGS) entry which is preliminary data.</text>
</comment>
<dbReference type="PROSITE" id="PS51462">
    <property type="entry name" value="NUDIX"/>
    <property type="match status" value="1"/>
</dbReference>
<dbReference type="Gene3D" id="3.90.79.10">
    <property type="entry name" value="Nucleoside Triphosphate Pyrophosphohydrolase"/>
    <property type="match status" value="1"/>
</dbReference>